<evidence type="ECO:0000313" key="3">
    <source>
        <dbReference type="EMBL" id="MPY31309.1"/>
    </source>
</evidence>
<keyword evidence="2" id="KW-0472">Membrane</keyword>
<gene>
    <name evidence="3" type="ORF">FNH09_08345</name>
</gene>
<evidence type="ECO:0000256" key="1">
    <source>
        <dbReference type="SAM" id="MobiDB-lite"/>
    </source>
</evidence>
<keyword evidence="4" id="KW-1185">Reference proteome</keyword>
<dbReference type="RefSeq" id="WP_152886110.1">
    <property type="nucleotide sequence ID" value="NZ_VJZD01000023.1"/>
</dbReference>
<dbReference type="AlphaFoldDB" id="A0A5N8V887"/>
<feature type="transmembrane region" description="Helical" evidence="2">
    <location>
        <begin position="32"/>
        <end position="51"/>
    </location>
</feature>
<dbReference type="Proteomes" id="UP000325849">
    <property type="component" value="Unassembled WGS sequence"/>
</dbReference>
<feature type="region of interest" description="Disordered" evidence="1">
    <location>
        <begin position="66"/>
        <end position="103"/>
    </location>
</feature>
<comment type="caution">
    <text evidence="3">The sequence shown here is derived from an EMBL/GenBank/DDBJ whole genome shotgun (WGS) entry which is preliminary data.</text>
</comment>
<evidence type="ECO:0000313" key="4">
    <source>
        <dbReference type="Proteomes" id="UP000325849"/>
    </source>
</evidence>
<name>A0A5N8V887_9ACTN</name>
<sequence length="103" mass="11532">MTRVDRVLVLLYALHALWSAWCATQQYLYGNTPAALIFLLLSLLPLAAIVAQNDLADARDAPRYYEAREARSRSSQQQGAPATEDQARRDRPTRRTGEGTEAK</sequence>
<proteinExistence type="predicted"/>
<evidence type="ECO:0000256" key="2">
    <source>
        <dbReference type="SAM" id="Phobius"/>
    </source>
</evidence>
<organism evidence="3 4">
    <name type="scientific">Streptomyces adustus</name>
    <dbReference type="NCBI Taxonomy" id="1609272"/>
    <lineage>
        <taxon>Bacteria</taxon>
        <taxon>Bacillati</taxon>
        <taxon>Actinomycetota</taxon>
        <taxon>Actinomycetes</taxon>
        <taxon>Kitasatosporales</taxon>
        <taxon>Streptomycetaceae</taxon>
        <taxon>Streptomyces</taxon>
    </lineage>
</organism>
<protein>
    <submittedName>
        <fullName evidence="3">Uncharacterized protein</fullName>
    </submittedName>
</protein>
<accession>A0A5N8V887</accession>
<feature type="compositionally biased region" description="Basic and acidic residues" evidence="1">
    <location>
        <begin position="85"/>
        <end position="103"/>
    </location>
</feature>
<reference evidence="3 4" key="1">
    <citation type="submission" date="2019-07" db="EMBL/GenBank/DDBJ databases">
        <title>New species of Amycolatopsis and Streptomyces.</title>
        <authorList>
            <person name="Duangmal K."/>
            <person name="Teo W.F.A."/>
            <person name="Lipun K."/>
        </authorList>
    </citation>
    <scope>NUCLEOTIDE SEQUENCE [LARGE SCALE GENOMIC DNA]</scope>
    <source>
        <strain evidence="3 4">NBRC 109810</strain>
    </source>
</reference>
<dbReference type="EMBL" id="VJZD01000023">
    <property type="protein sequence ID" value="MPY31309.1"/>
    <property type="molecule type" value="Genomic_DNA"/>
</dbReference>
<keyword evidence="2" id="KW-0812">Transmembrane</keyword>
<keyword evidence="2" id="KW-1133">Transmembrane helix</keyword>